<keyword evidence="2" id="KW-0812">Transmembrane</keyword>
<keyword evidence="2" id="KW-0472">Membrane</keyword>
<dbReference type="AlphaFoldDB" id="A0A1E1K1B6"/>
<dbReference type="EMBL" id="FJUX01000010">
    <property type="protein sequence ID" value="CZS91927.1"/>
    <property type="molecule type" value="Genomic_DNA"/>
</dbReference>
<dbReference type="Proteomes" id="UP000178912">
    <property type="component" value="Unassembled WGS sequence"/>
</dbReference>
<evidence type="ECO:0000256" key="2">
    <source>
        <dbReference type="SAM" id="Phobius"/>
    </source>
</evidence>
<accession>A0A1E1K1B6</accession>
<keyword evidence="2" id="KW-1133">Transmembrane helix</keyword>
<dbReference type="OrthoDB" id="71600at2759"/>
<protein>
    <recommendedName>
        <fullName evidence="5">Tetraspanin Tsp3</fullName>
    </recommendedName>
</protein>
<feature type="region of interest" description="Disordered" evidence="1">
    <location>
        <begin position="248"/>
        <end position="290"/>
    </location>
</feature>
<evidence type="ECO:0000313" key="4">
    <source>
        <dbReference type="Proteomes" id="UP000178912"/>
    </source>
</evidence>
<keyword evidence="4" id="KW-1185">Reference proteome</keyword>
<dbReference type="SUPFAM" id="SSF48652">
    <property type="entry name" value="Tetraspanin"/>
    <property type="match status" value="1"/>
</dbReference>
<proteinExistence type="predicted"/>
<feature type="transmembrane region" description="Helical" evidence="2">
    <location>
        <begin position="41"/>
        <end position="64"/>
    </location>
</feature>
<reference evidence="4" key="1">
    <citation type="submission" date="2016-03" db="EMBL/GenBank/DDBJ databases">
        <authorList>
            <person name="Guldener U."/>
        </authorList>
    </citation>
    <scope>NUCLEOTIDE SEQUENCE [LARGE SCALE GENOMIC DNA]</scope>
    <source>
        <strain evidence="4">04CH-RAC-A.6.1</strain>
    </source>
</reference>
<evidence type="ECO:0000313" key="3">
    <source>
        <dbReference type="EMBL" id="CZS91927.1"/>
    </source>
</evidence>
<sequence length="290" mass="31979">MSPSLKNLGLFAVPLLLLLLTAIAGYAYTQIRSLSLPIPQALALFTVILPLITGISAQGTYGLIRRSANNTQYQLTIPLIAVIGFQMIYETVIATLALTHMVPPDSLICGLESKWQQFWSAHDIKAGDSIRTIQDALNCCGFNSLKDRSWPFTEPATCAKQFRRAQSCAGPWRRAEQINAGLLLLVALTVFIIKVLSLLSLLTSTSFSQSKWARPFKQIGNIADLEDVNGSGEDNRATVRRLIEENVEEYHDEPSTTHSTSAINAQEREQDHGPRVQPSPLTDGGSEWRD</sequence>
<dbReference type="GO" id="GO:0016020">
    <property type="term" value="C:membrane"/>
    <property type="evidence" value="ECO:0007669"/>
    <property type="project" value="InterPro"/>
</dbReference>
<evidence type="ECO:0000256" key="1">
    <source>
        <dbReference type="SAM" id="MobiDB-lite"/>
    </source>
</evidence>
<feature type="transmembrane region" description="Helical" evidence="2">
    <location>
        <begin position="180"/>
        <end position="202"/>
    </location>
</feature>
<gene>
    <name evidence="3" type="ORF">RAG0_02486</name>
</gene>
<organism evidence="3 4">
    <name type="scientific">Rhynchosporium agropyri</name>
    <dbReference type="NCBI Taxonomy" id="914238"/>
    <lineage>
        <taxon>Eukaryota</taxon>
        <taxon>Fungi</taxon>
        <taxon>Dikarya</taxon>
        <taxon>Ascomycota</taxon>
        <taxon>Pezizomycotina</taxon>
        <taxon>Leotiomycetes</taxon>
        <taxon>Helotiales</taxon>
        <taxon>Ploettnerulaceae</taxon>
        <taxon>Rhynchosporium</taxon>
    </lineage>
</organism>
<feature type="transmembrane region" description="Helical" evidence="2">
    <location>
        <begin position="76"/>
        <end position="98"/>
    </location>
</feature>
<dbReference type="InterPro" id="IPR008952">
    <property type="entry name" value="Tetraspanin_EC2_sf"/>
</dbReference>
<name>A0A1E1K1B6_9HELO</name>
<evidence type="ECO:0008006" key="5">
    <source>
        <dbReference type="Google" id="ProtNLM"/>
    </source>
</evidence>